<evidence type="ECO:0000256" key="1">
    <source>
        <dbReference type="SAM" id="MobiDB-lite"/>
    </source>
</evidence>
<dbReference type="InterPro" id="IPR011033">
    <property type="entry name" value="PRC_barrel-like_sf"/>
</dbReference>
<protein>
    <recommendedName>
        <fullName evidence="4">PRC-barrel domain-containing protein</fullName>
    </recommendedName>
</protein>
<feature type="region of interest" description="Disordered" evidence="1">
    <location>
        <begin position="162"/>
        <end position="183"/>
    </location>
</feature>
<dbReference type="Gene3D" id="2.30.30.240">
    <property type="entry name" value="PRC-barrel domain"/>
    <property type="match status" value="2"/>
</dbReference>
<accession>A0A074MCN1</accession>
<comment type="caution">
    <text evidence="2">The sequence shown here is derived from an EMBL/GenBank/DDBJ whole genome shotgun (WGS) entry which is preliminary data.</text>
</comment>
<evidence type="ECO:0000313" key="3">
    <source>
        <dbReference type="Proteomes" id="UP000027931"/>
    </source>
</evidence>
<dbReference type="Proteomes" id="UP000027931">
    <property type="component" value="Unassembled WGS sequence"/>
</dbReference>
<dbReference type="RefSeq" id="WP_052036165.1">
    <property type="nucleotide sequence ID" value="NZ_JMIR01000010.1"/>
</dbReference>
<keyword evidence="3" id="KW-1185">Reference proteome</keyword>
<sequence length="268" mass="28504">MKSSAQIQGLPIFSLIEGAEIGRVKQLVIEPSSGSVRLVLVDNDRDAVGVHVLPYDSVIGVGDFAMTVESSDSIRDLNDVAGARDLVLLGYKIIGTRVLSRQGQLMGVVHEYYVDEATGSVTACSFAEHGNTESIRVFHRDNIMTFGRDVLVIKEESRIVSTLSETAQEPAEKTATTPDPAENSAEAAETVVEASGQEVAATVADNVTPLNTAASGPYAFLIGKRLREDLTDDNGTVIAASGTEITQALIEQVKAAGPALFMKLNRLT</sequence>
<dbReference type="EMBL" id="JMIR01000010">
    <property type="protein sequence ID" value="KEO83612.1"/>
    <property type="molecule type" value="Genomic_DNA"/>
</dbReference>
<dbReference type="AlphaFoldDB" id="A0A074MCN1"/>
<gene>
    <name evidence="2" type="ORF">EL26_09375</name>
</gene>
<dbReference type="eggNOG" id="COG3881">
    <property type="taxonomic scope" value="Bacteria"/>
</dbReference>
<name>A0A074MCN1_9BACL</name>
<dbReference type="STRING" id="1157490.EL26_09375"/>
<reference evidence="2 3" key="1">
    <citation type="journal article" date="2013" name="Int. J. Syst. Evol. Microbiol.">
        <title>Tumebacillus flagellatus sp. nov., an alpha-amylase/pullulanase-producing bacterium isolated from cassava wastewater.</title>
        <authorList>
            <person name="Wang Q."/>
            <person name="Xie N."/>
            <person name="Qin Y."/>
            <person name="Shen N."/>
            <person name="Zhu J."/>
            <person name="Mi H."/>
            <person name="Huang R."/>
        </authorList>
    </citation>
    <scope>NUCLEOTIDE SEQUENCE [LARGE SCALE GENOMIC DNA]</scope>
    <source>
        <strain evidence="2 3">GST4</strain>
    </source>
</reference>
<organism evidence="2 3">
    <name type="scientific">Tumebacillus flagellatus</name>
    <dbReference type="NCBI Taxonomy" id="1157490"/>
    <lineage>
        <taxon>Bacteria</taxon>
        <taxon>Bacillati</taxon>
        <taxon>Bacillota</taxon>
        <taxon>Bacilli</taxon>
        <taxon>Bacillales</taxon>
        <taxon>Alicyclobacillaceae</taxon>
        <taxon>Tumebacillus</taxon>
    </lineage>
</organism>
<dbReference type="SUPFAM" id="SSF50346">
    <property type="entry name" value="PRC-barrel domain"/>
    <property type="match status" value="2"/>
</dbReference>
<evidence type="ECO:0000313" key="2">
    <source>
        <dbReference type="EMBL" id="KEO83612.1"/>
    </source>
</evidence>
<evidence type="ECO:0008006" key="4">
    <source>
        <dbReference type="Google" id="ProtNLM"/>
    </source>
</evidence>
<dbReference type="OrthoDB" id="53812at2"/>
<proteinExistence type="predicted"/>